<organism evidence="1 2">
    <name type="scientific">Vibrio mediterranei</name>
    <dbReference type="NCBI Taxonomy" id="689"/>
    <lineage>
        <taxon>Bacteria</taxon>
        <taxon>Pseudomonadati</taxon>
        <taxon>Pseudomonadota</taxon>
        <taxon>Gammaproteobacteria</taxon>
        <taxon>Vibrionales</taxon>
        <taxon>Vibrionaceae</taxon>
        <taxon>Vibrio</taxon>
    </lineage>
</organism>
<dbReference type="PANTHER" id="PTHR30087:SF1">
    <property type="entry name" value="HYPOTHETICAL CYTOSOLIC PROTEIN"/>
    <property type="match status" value="1"/>
</dbReference>
<protein>
    <submittedName>
        <fullName evidence="1">DUF523 domain-containing protein</fullName>
    </submittedName>
</protein>
<dbReference type="Proteomes" id="UP000279760">
    <property type="component" value="Chromosome 2"/>
</dbReference>
<gene>
    <name evidence="1" type="ORF">ECB94_24905</name>
</gene>
<dbReference type="InterPro" id="IPR007553">
    <property type="entry name" value="2-thiour_desulf"/>
</dbReference>
<dbReference type="EMBL" id="CP033578">
    <property type="protein sequence ID" value="AYV24494.1"/>
    <property type="molecule type" value="Genomic_DNA"/>
</dbReference>
<accession>A0A3G4VI78</accession>
<dbReference type="RefSeq" id="WP_124942014.1">
    <property type="nucleotide sequence ID" value="NZ_CP033578.1"/>
</dbReference>
<evidence type="ECO:0000313" key="2">
    <source>
        <dbReference type="Proteomes" id="UP000279760"/>
    </source>
</evidence>
<dbReference type="PANTHER" id="PTHR30087">
    <property type="entry name" value="INNER MEMBRANE PROTEIN"/>
    <property type="match status" value="1"/>
</dbReference>
<sequence length="171" mass="18541">MEKVLISSCLLGNKVRYNASGLSISEQDLVWLKLNVELIVMCPEVSAGLPTPRPPAEIVLGQGADVIDRKASVFGDDGHEVTAEFLHGAELALKKCREQGIRYAILAEGSPSCGSAQIYDGTFTGVKIPGQGVTAAMLIREGMKVYSQHTLTNLKHELETLELHERMEVHG</sequence>
<evidence type="ECO:0000313" key="1">
    <source>
        <dbReference type="EMBL" id="AYV24494.1"/>
    </source>
</evidence>
<name>A0A3G4VI78_9VIBR</name>
<proteinExistence type="predicted"/>
<dbReference type="Pfam" id="PF04463">
    <property type="entry name" value="2-thiour_desulf"/>
    <property type="match status" value="1"/>
</dbReference>
<reference evidence="1 2" key="1">
    <citation type="submission" date="2018-11" db="EMBL/GenBank/DDBJ databases">
        <title>Complete Genome Sequence of Vbrio mediterranei 117-T6: a Potential Pathogen Bacteria Isolated from the Conchocelis of Pyropia.</title>
        <authorList>
            <person name="Liu Q."/>
        </authorList>
    </citation>
    <scope>NUCLEOTIDE SEQUENCE [LARGE SCALE GENOMIC DNA]</scope>
    <source>
        <strain evidence="1 2">117-T6</strain>
    </source>
</reference>
<dbReference type="AlphaFoldDB" id="A0A3G4VI78"/>